<proteinExistence type="predicted"/>
<dbReference type="RefSeq" id="WP_101694368.1">
    <property type="nucleotide sequence ID" value="NZ_JAAITX010000001.1"/>
</dbReference>
<reference evidence="3" key="2">
    <citation type="submission" date="2020-02" db="EMBL/GenBank/DDBJ databases">
        <authorList>
            <person name="Littmann E."/>
            <person name="Sorbara M."/>
        </authorList>
    </citation>
    <scope>NUCLEOTIDE SEQUENCE</scope>
    <source>
        <strain evidence="3">MSK.17.11</strain>
        <strain evidence="2">MSK.17.38</strain>
    </source>
</reference>
<feature type="transmembrane region" description="Helical" evidence="1">
    <location>
        <begin position="31"/>
        <end position="55"/>
    </location>
</feature>
<keyword evidence="1" id="KW-0812">Transmembrane</keyword>
<dbReference type="AlphaFoldDB" id="A0A850HG28"/>
<keyword evidence="1" id="KW-0472">Membrane</keyword>
<evidence type="ECO:0000256" key="1">
    <source>
        <dbReference type="SAM" id="Phobius"/>
    </source>
</evidence>
<keyword evidence="1" id="KW-1133">Transmembrane helix</keyword>
<dbReference type="EMBL" id="JAAITX010000001">
    <property type="protein sequence ID" value="NVH57192.1"/>
    <property type="molecule type" value="Genomic_DNA"/>
</dbReference>
<keyword evidence="4" id="KW-1185">Reference proteome</keyword>
<name>A0A850HG28_9FIRM</name>
<evidence type="ECO:0000313" key="2">
    <source>
        <dbReference type="EMBL" id="NSK13679.1"/>
    </source>
</evidence>
<evidence type="ECO:0000313" key="3">
    <source>
        <dbReference type="EMBL" id="NVH57192.1"/>
    </source>
</evidence>
<dbReference type="OrthoDB" id="1645614at2"/>
<sequence>MKSYLFPFSVLLLFLTMLLFPAPVLKGASDGLLLWFHTVLPTLLPFILVCDLMLHTRAIHWIARIGNRLFSRLFRTSSYGSFAILSGFLCGYPMGAKVTTDLLLSGLISRSEACYLLSFCNNTSPMFVISFLVLQNLKNPSLMIPALVIVILSPILCSFLFRLRYRSGSSAQTSSFQTHGSKSIDSPFHQDEDLLDTCIMRGIETITKVGGYIMLFSVLTTLAETFHIASVPVLSALVPSLEITCGIQQICSLPLSSEQIFIRSLTLTSFGGFCAAFQTRSIIKKGGLPFRPYITEKLITASVTSFLAFCYLFF</sequence>
<feature type="transmembrane region" description="Helical" evidence="1">
    <location>
        <begin position="76"/>
        <end position="95"/>
    </location>
</feature>
<organism evidence="3 4">
    <name type="scientific">Dorea phocaeensis</name>
    <dbReference type="NCBI Taxonomy" id="2040291"/>
    <lineage>
        <taxon>Bacteria</taxon>
        <taxon>Bacillati</taxon>
        <taxon>Bacillota</taxon>
        <taxon>Clostridia</taxon>
        <taxon>Lachnospirales</taxon>
        <taxon>Lachnospiraceae</taxon>
        <taxon>Dorea</taxon>
    </lineage>
</organism>
<comment type="caution">
    <text evidence="3">The sequence shown here is derived from an EMBL/GenBank/DDBJ whole genome shotgun (WGS) entry which is preliminary data.</text>
</comment>
<dbReference type="Proteomes" id="UP000701680">
    <property type="component" value="Unassembled WGS sequence"/>
</dbReference>
<dbReference type="EMBL" id="JAAIUO010000001">
    <property type="protein sequence ID" value="NSK13679.1"/>
    <property type="molecule type" value="Genomic_DNA"/>
</dbReference>
<accession>A0A850HG28</accession>
<protein>
    <submittedName>
        <fullName evidence="3">Transporter</fullName>
    </submittedName>
</protein>
<evidence type="ECO:0000313" key="4">
    <source>
        <dbReference type="Proteomes" id="UP000528555"/>
    </source>
</evidence>
<dbReference type="Proteomes" id="UP000528555">
    <property type="component" value="Unassembled WGS sequence"/>
</dbReference>
<evidence type="ECO:0000313" key="5">
    <source>
        <dbReference type="Proteomes" id="UP000701680"/>
    </source>
</evidence>
<feature type="transmembrane region" description="Helical" evidence="1">
    <location>
        <begin position="141"/>
        <end position="161"/>
    </location>
</feature>
<gene>
    <name evidence="3" type="ORF">G5A66_00735</name>
    <name evidence="2" type="ORF">G5A75_02075</name>
</gene>
<reference evidence="4 5" key="1">
    <citation type="journal article" date="2020" name="Cell Host Microbe">
        <title>Functional and Genomic Variation between Human-Derived Isolates of Lachnospiraceae Reveals Inter- and Intra-Species Diversity.</title>
        <authorList>
            <person name="Sorbara M.T."/>
            <person name="Littmann E.R."/>
            <person name="Fontana E."/>
            <person name="Moody T.U."/>
            <person name="Kohout C.E."/>
            <person name="Gjonbalaj M."/>
            <person name="Eaton V."/>
            <person name="Seok R."/>
            <person name="Leiner I.M."/>
            <person name="Pamer E.G."/>
        </authorList>
    </citation>
    <scope>NUCLEOTIDE SEQUENCE [LARGE SCALE GENOMIC DNA]</scope>
    <source>
        <strain evidence="3 4">MSK.17.11</strain>
        <strain evidence="2 5">MSK.17.38</strain>
    </source>
</reference>